<evidence type="ECO:0000256" key="8">
    <source>
        <dbReference type="ARBA" id="ARBA00023002"/>
    </source>
</evidence>
<dbReference type="CDD" id="cd02801">
    <property type="entry name" value="DUS_like_FMN"/>
    <property type="match status" value="1"/>
</dbReference>
<feature type="site" description="Interacts with tRNA" evidence="9">
    <location>
        <position position="283"/>
    </location>
</feature>
<dbReference type="GO" id="GO:0000049">
    <property type="term" value="F:tRNA binding"/>
    <property type="evidence" value="ECO:0007669"/>
    <property type="project" value="UniProtKB-UniRule"/>
</dbReference>
<comment type="similarity">
    <text evidence="9">Belongs to the Dus family. DusC subfamily.</text>
</comment>
<evidence type="ECO:0000259" key="13">
    <source>
        <dbReference type="Pfam" id="PF01207"/>
    </source>
</evidence>
<sequence>MRIVLAPMEGVVDHLMRDMLTRIGGFDLCITEFVRVVDQLLPSRVFTRICPELKQGGVTPAGIPVRVQLLGQEPQWLAENAVRAVQLGSPGVDLNFGCPAKAVNKSRGGAVLLKETETLYQIIKAVRDAVPAQFPVTAKIRLGFDDTSLTLDNARAIYEAGASELTVHARTKSDGYRPPAYWPWIKKIRQTIPINVVANGEIWTPQDAALCLEQSGSTDLMLGRGALASPGLARDIKQQFASGSHQKMPWPQVLELLLQYSDYEIAGDKGLYYSNRIKQWFSYLKLQYTEAEVLFQQLRVQQKAADLVATLRGALEHTSNISEH</sequence>
<evidence type="ECO:0000256" key="4">
    <source>
        <dbReference type="ARBA" id="ARBA00022643"/>
    </source>
</evidence>
<dbReference type="InterPro" id="IPR018517">
    <property type="entry name" value="tRNA_hU_synthase_CS"/>
</dbReference>
<dbReference type="Proteomes" id="UP000276260">
    <property type="component" value="Unassembled WGS sequence"/>
</dbReference>
<evidence type="ECO:0000313" key="15">
    <source>
        <dbReference type="Proteomes" id="UP000276260"/>
    </source>
</evidence>
<dbReference type="Gene3D" id="3.20.20.70">
    <property type="entry name" value="Aldolase class I"/>
    <property type="match status" value="1"/>
</dbReference>
<feature type="binding site" evidence="9 12">
    <location>
        <begin position="223"/>
        <end position="224"/>
    </location>
    <ligand>
        <name>FMN</name>
        <dbReference type="ChEBI" id="CHEBI:58210"/>
    </ligand>
</feature>
<keyword evidence="3 9" id="KW-0285">Flavoprotein</keyword>
<dbReference type="InterPro" id="IPR042270">
    <property type="entry name" value="DusC_C"/>
</dbReference>
<feature type="site" description="Interacts with tRNA" evidence="9">
    <location>
        <position position="95"/>
    </location>
</feature>
<dbReference type="PIRSF" id="PIRSF006621">
    <property type="entry name" value="Dus"/>
    <property type="match status" value="1"/>
</dbReference>
<feature type="site" description="Interacts with tRNA" evidence="9">
    <location>
        <position position="176"/>
    </location>
</feature>
<dbReference type="InterPro" id="IPR001269">
    <property type="entry name" value="DUS_fam"/>
</dbReference>
<evidence type="ECO:0000256" key="5">
    <source>
        <dbReference type="ARBA" id="ARBA00022694"/>
    </source>
</evidence>
<evidence type="ECO:0000256" key="2">
    <source>
        <dbReference type="ARBA" id="ARBA00022555"/>
    </source>
</evidence>
<dbReference type="SUPFAM" id="SSF51395">
    <property type="entry name" value="FMN-linked oxidoreductases"/>
    <property type="match status" value="1"/>
</dbReference>
<dbReference type="Gene3D" id="1.20.225.30">
    <property type="entry name" value="Dihydrouridine synthase, C-terminal recognition domain"/>
    <property type="match status" value="1"/>
</dbReference>
<comment type="catalytic activity">
    <reaction evidence="9">
        <text>5,6-dihydrouridine(16) in tRNA + NADP(+) = uridine(16) in tRNA + NADPH + H(+)</text>
        <dbReference type="Rhea" id="RHEA:53376"/>
        <dbReference type="Rhea" id="RHEA-COMP:13543"/>
        <dbReference type="Rhea" id="RHEA-COMP:13544"/>
        <dbReference type="ChEBI" id="CHEBI:15378"/>
        <dbReference type="ChEBI" id="CHEBI:57783"/>
        <dbReference type="ChEBI" id="CHEBI:58349"/>
        <dbReference type="ChEBI" id="CHEBI:65315"/>
        <dbReference type="ChEBI" id="CHEBI:74443"/>
    </reaction>
</comment>
<dbReference type="InterPro" id="IPR035587">
    <property type="entry name" value="DUS-like_FMN-bd"/>
</dbReference>
<evidence type="ECO:0000256" key="10">
    <source>
        <dbReference type="PIRNR" id="PIRNR006621"/>
    </source>
</evidence>
<dbReference type="EC" id="1.3.1.-" evidence="9"/>
<keyword evidence="4 9" id="KW-0288">FMN</keyword>
<keyword evidence="15" id="KW-1185">Reference proteome</keyword>
<dbReference type="Pfam" id="PF01207">
    <property type="entry name" value="Dus"/>
    <property type="match status" value="1"/>
</dbReference>
<dbReference type="EMBL" id="RRCF01000001">
    <property type="protein sequence ID" value="RRJ23866.1"/>
    <property type="molecule type" value="Genomic_DNA"/>
</dbReference>
<keyword evidence="5 9" id="KW-0819">tRNA processing</keyword>
<evidence type="ECO:0000256" key="3">
    <source>
        <dbReference type="ARBA" id="ARBA00022630"/>
    </source>
</evidence>
<feature type="binding site" evidence="9 12">
    <location>
        <position position="68"/>
    </location>
    <ligand>
        <name>FMN</name>
        <dbReference type="ChEBI" id="CHEBI:58210"/>
    </ligand>
</feature>
<comment type="cofactor">
    <cofactor evidence="1 9 10 12">
        <name>FMN</name>
        <dbReference type="ChEBI" id="CHEBI:58210"/>
    </cofactor>
</comment>
<feature type="binding site" evidence="9">
    <location>
        <begin position="199"/>
        <end position="201"/>
    </location>
    <ligand>
        <name>FMN</name>
        <dbReference type="ChEBI" id="CHEBI:58210"/>
    </ligand>
</feature>
<dbReference type="GO" id="GO:0050660">
    <property type="term" value="F:flavin adenine dinucleotide binding"/>
    <property type="evidence" value="ECO:0007669"/>
    <property type="project" value="InterPro"/>
</dbReference>
<dbReference type="AlphaFoldDB" id="A0A3P3QRG8"/>
<dbReference type="PANTHER" id="PTHR11082:SF26">
    <property type="entry name" value="TRNA-DIHYDROURIDINE(16) SYNTHASE"/>
    <property type="match status" value="1"/>
</dbReference>
<feature type="site" description="Interacts with tRNA; defines subfamily-specific binding signature" evidence="9">
    <location>
        <position position="278"/>
    </location>
</feature>
<evidence type="ECO:0000256" key="9">
    <source>
        <dbReference type="HAMAP-Rule" id="MF_02043"/>
    </source>
</evidence>
<feature type="binding site" evidence="12">
    <location>
        <position position="168"/>
    </location>
    <ligand>
        <name>FMN</name>
        <dbReference type="ChEBI" id="CHEBI:58210"/>
    </ligand>
</feature>
<dbReference type="InterPro" id="IPR032886">
    <property type="entry name" value="DusC"/>
</dbReference>
<feature type="active site" description="Proton donor" evidence="9 11">
    <location>
        <position position="98"/>
    </location>
</feature>
<keyword evidence="2 9" id="KW-0820">tRNA-binding</keyword>
<dbReference type="OrthoDB" id="9764501at2"/>
<dbReference type="GO" id="GO:0102262">
    <property type="term" value="F:tRNA-dihydrouridine16 synthase activity"/>
    <property type="evidence" value="ECO:0007669"/>
    <property type="project" value="RHEA"/>
</dbReference>
<dbReference type="PANTHER" id="PTHR11082">
    <property type="entry name" value="TRNA-DIHYDROURIDINE SYNTHASE"/>
    <property type="match status" value="1"/>
</dbReference>
<evidence type="ECO:0000256" key="7">
    <source>
        <dbReference type="ARBA" id="ARBA00022884"/>
    </source>
</evidence>
<feature type="site" description="Interacts with tRNA; defines subfamily-specific binding signature" evidence="9">
    <location>
        <position position="299"/>
    </location>
</feature>
<comment type="function">
    <text evidence="9">Catalyzes the synthesis of 5,6-dihydrouridine (D), a modified base found in the D-loop of most tRNAs, via the reduction of the C5-C6 double bond in target uridines. Specifically modifies U16 in tRNAs.</text>
</comment>
<gene>
    <name evidence="9" type="primary">dusC</name>
    <name evidence="14" type="ORF">EIK76_07390</name>
</gene>
<evidence type="ECO:0000256" key="6">
    <source>
        <dbReference type="ARBA" id="ARBA00022857"/>
    </source>
</evidence>
<evidence type="ECO:0000256" key="1">
    <source>
        <dbReference type="ARBA" id="ARBA00001917"/>
    </source>
</evidence>
<comment type="caution">
    <text evidence="14">The sequence shown here is derived from an EMBL/GenBank/DDBJ whole genome shotgun (WGS) entry which is preliminary data.</text>
</comment>
<protein>
    <recommendedName>
        <fullName evidence="9">tRNA-dihydrouridine(16) synthase</fullName>
        <ecNumber evidence="9">1.3.1.-</ecNumber>
    </recommendedName>
    <alternativeName>
        <fullName evidence="9">U16-specific dihydrouridine synthase</fullName>
        <shortName evidence="9">U16-specific Dus</shortName>
    </alternativeName>
    <alternativeName>
        <fullName evidence="9">tRNA-dihydrouridine synthase C</fullName>
    </alternativeName>
</protein>
<keyword evidence="6 9" id="KW-0521">NADP</keyword>
<feature type="binding site" evidence="9 12">
    <location>
        <position position="139"/>
    </location>
    <ligand>
        <name>FMN</name>
        <dbReference type="ChEBI" id="CHEBI:58210"/>
    </ligand>
</feature>
<dbReference type="RefSeq" id="WP_046519884.1">
    <property type="nucleotide sequence ID" value="NZ_LAVS01000019.1"/>
</dbReference>
<dbReference type="InterPro" id="IPR013785">
    <property type="entry name" value="Aldolase_TIM"/>
</dbReference>
<dbReference type="GO" id="GO:0010181">
    <property type="term" value="F:FMN binding"/>
    <property type="evidence" value="ECO:0007669"/>
    <property type="project" value="UniProtKB-UniRule"/>
</dbReference>
<accession>A0A3P3QRG8</accession>
<organism evidence="14 15">
    <name type="scientific">Rheinheimera mesophila</name>
    <dbReference type="NCBI Taxonomy" id="1547515"/>
    <lineage>
        <taxon>Bacteria</taxon>
        <taxon>Pseudomonadati</taxon>
        <taxon>Pseudomonadota</taxon>
        <taxon>Gammaproteobacteria</taxon>
        <taxon>Chromatiales</taxon>
        <taxon>Chromatiaceae</taxon>
        <taxon>Rheinheimera</taxon>
    </lineage>
</organism>
<comment type="catalytic activity">
    <reaction evidence="9">
        <text>5,6-dihydrouridine(16) in tRNA + NAD(+) = uridine(16) in tRNA + NADH + H(+)</text>
        <dbReference type="Rhea" id="RHEA:53380"/>
        <dbReference type="Rhea" id="RHEA-COMP:13543"/>
        <dbReference type="Rhea" id="RHEA-COMP:13544"/>
        <dbReference type="ChEBI" id="CHEBI:15378"/>
        <dbReference type="ChEBI" id="CHEBI:57540"/>
        <dbReference type="ChEBI" id="CHEBI:57945"/>
        <dbReference type="ChEBI" id="CHEBI:65315"/>
        <dbReference type="ChEBI" id="CHEBI:74443"/>
    </reaction>
</comment>
<evidence type="ECO:0000256" key="11">
    <source>
        <dbReference type="PIRSR" id="PIRSR006621-1"/>
    </source>
</evidence>
<comment type="similarity">
    <text evidence="10">Belongs to the dus family.</text>
</comment>
<feature type="site" description="Interacts with tRNA; defines subfamily-specific binding signature" evidence="9">
    <location>
        <position position="35"/>
    </location>
</feature>
<proteinExistence type="inferred from homology"/>
<reference evidence="14 15" key="1">
    <citation type="submission" date="2018-11" db="EMBL/GenBank/DDBJ databases">
        <title>Draft genome analysis of Rheinheimera mesophila isolated from an industrial waste site.</title>
        <authorList>
            <person name="Yu Q."/>
            <person name="Qi Y."/>
            <person name="Zhang H."/>
            <person name="Lu Y."/>
            <person name="Pu J."/>
        </authorList>
    </citation>
    <scope>NUCLEOTIDE SEQUENCE [LARGE SCALE GENOMIC DNA]</scope>
    <source>
        <strain evidence="14 15">IITR13</strain>
    </source>
</reference>
<feature type="domain" description="DUS-like FMN-binding" evidence="13">
    <location>
        <begin position="5"/>
        <end position="288"/>
    </location>
</feature>
<feature type="site" description="Interacts with tRNA; defines subfamily-specific binding signature" evidence="9">
    <location>
        <position position="276"/>
    </location>
</feature>
<dbReference type="HAMAP" id="MF_02043">
    <property type="entry name" value="DusC_subfam"/>
    <property type="match status" value="1"/>
</dbReference>
<name>A0A3P3QRG8_9GAMM</name>
<evidence type="ECO:0000313" key="14">
    <source>
        <dbReference type="EMBL" id="RRJ23866.1"/>
    </source>
</evidence>
<evidence type="ECO:0000256" key="12">
    <source>
        <dbReference type="PIRSR" id="PIRSR006621-2"/>
    </source>
</evidence>
<keyword evidence="12" id="KW-0547">Nucleotide-binding</keyword>
<keyword evidence="8 9" id="KW-0560">Oxidoreductase</keyword>
<dbReference type="PROSITE" id="PS01136">
    <property type="entry name" value="UPF0034"/>
    <property type="match status" value="1"/>
</dbReference>
<keyword evidence="7 9" id="KW-0694">RNA-binding</keyword>